<keyword evidence="17" id="KW-1185">Reference proteome</keyword>
<dbReference type="KEGG" id="pais:PFX98_00305"/>
<keyword evidence="6" id="KW-0256">Endoplasmic reticulum</keyword>
<evidence type="ECO:0000256" key="10">
    <source>
        <dbReference type="ARBA" id="ARBA00023002"/>
    </source>
</evidence>
<dbReference type="GO" id="GO:0005506">
    <property type="term" value="F:iron ion binding"/>
    <property type="evidence" value="ECO:0007669"/>
    <property type="project" value="InterPro"/>
</dbReference>
<proteinExistence type="predicted"/>
<keyword evidence="7" id="KW-0276">Fatty acid metabolism</keyword>
<keyword evidence="10" id="KW-0560">Oxidoreductase</keyword>
<evidence type="ECO:0000256" key="7">
    <source>
        <dbReference type="ARBA" id="ARBA00022832"/>
    </source>
</evidence>
<keyword evidence="3" id="KW-0444">Lipid biosynthesis</keyword>
<evidence type="ECO:0000256" key="9">
    <source>
        <dbReference type="ARBA" id="ARBA00022989"/>
    </source>
</evidence>
<evidence type="ECO:0000256" key="11">
    <source>
        <dbReference type="ARBA" id="ARBA00023098"/>
    </source>
</evidence>
<dbReference type="Proteomes" id="UP001177769">
    <property type="component" value="Chromosome"/>
</dbReference>
<keyword evidence="8" id="KW-0862">Zinc</keyword>
<comment type="cofactor">
    <cofactor evidence="1">
        <name>Zn(2+)</name>
        <dbReference type="ChEBI" id="CHEBI:29105"/>
    </cofactor>
</comment>
<name>A0AA95NH12_9BURK</name>
<dbReference type="InterPro" id="IPR014430">
    <property type="entry name" value="Scs7"/>
</dbReference>
<evidence type="ECO:0000313" key="17">
    <source>
        <dbReference type="Proteomes" id="UP001177769"/>
    </source>
</evidence>
<feature type="transmembrane region" description="Helical" evidence="14">
    <location>
        <begin position="17"/>
        <end position="36"/>
    </location>
</feature>
<evidence type="ECO:0000256" key="1">
    <source>
        <dbReference type="ARBA" id="ARBA00001947"/>
    </source>
</evidence>
<feature type="transmembrane region" description="Helical" evidence="14">
    <location>
        <begin position="113"/>
        <end position="135"/>
    </location>
</feature>
<evidence type="ECO:0000256" key="8">
    <source>
        <dbReference type="ARBA" id="ARBA00022833"/>
    </source>
</evidence>
<gene>
    <name evidence="16" type="ORF">PFX98_00305</name>
</gene>
<protein>
    <submittedName>
        <fullName evidence="16">Sterol desaturase family protein</fullName>
    </submittedName>
</protein>
<feature type="domain" description="Fatty acid hydroxylase" evidence="15">
    <location>
        <begin position="51"/>
        <end position="181"/>
    </location>
</feature>
<evidence type="ECO:0000256" key="2">
    <source>
        <dbReference type="ARBA" id="ARBA00004477"/>
    </source>
</evidence>
<dbReference type="RefSeq" id="WP_285233168.1">
    <property type="nucleotide sequence ID" value="NZ_CP116346.1"/>
</dbReference>
<evidence type="ECO:0000256" key="13">
    <source>
        <dbReference type="ARBA" id="ARBA00023160"/>
    </source>
</evidence>
<keyword evidence="9 14" id="KW-1133">Transmembrane helix</keyword>
<evidence type="ECO:0000256" key="4">
    <source>
        <dbReference type="ARBA" id="ARBA00022692"/>
    </source>
</evidence>
<dbReference type="Pfam" id="PF04116">
    <property type="entry name" value="FA_hydroxylase"/>
    <property type="match status" value="1"/>
</dbReference>
<feature type="transmembrane region" description="Helical" evidence="14">
    <location>
        <begin position="42"/>
        <end position="65"/>
    </location>
</feature>
<reference evidence="16" key="1">
    <citation type="submission" date="2023-01" db="EMBL/GenBank/DDBJ databases">
        <title>Whole genome sequence of Paucibacter sp. S2-9 isolated from pond sediment.</title>
        <authorList>
            <person name="Jung J.Y."/>
        </authorList>
    </citation>
    <scope>NUCLEOTIDE SEQUENCE</scope>
    <source>
        <strain evidence="16">S2-9</strain>
    </source>
</reference>
<sequence>MTLLYPVLSKTAYRLDFALYGLACTLLAGLLLRLAWRAGWAPILLGLACIAAGVLLWSLIEYAVHRFVFHGMQPFKRWHAAHHQQPGALIGMPTVLSVPLFAGLVFLPAWALLGLPAAAALMLGVLGAYIAYGVVHHLSHHGGRLPPWLLQRRHWHALHHRSADAGRYGVSSSFWDRAFGSC</sequence>
<keyword evidence="5" id="KW-0479">Metal-binding</keyword>
<comment type="subcellular location">
    <subcellularLocation>
        <location evidence="2">Endoplasmic reticulum membrane</location>
        <topology evidence="2">Multi-pass membrane protein</topology>
    </subcellularLocation>
</comment>
<keyword evidence="4 14" id="KW-0812">Transmembrane</keyword>
<feature type="transmembrane region" description="Helical" evidence="14">
    <location>
        <begin position="86"/>
        <end position="107"/>
    </location>
</feature>
<evidence type="ECO:0000256" key="14">
    <source>
        <dbReference type="SAM" id="Phobius"/>
    </source>
</evidence>
<keyword evidence="13" id="KW-0275">Fatty acid biosynthesis</keyword>
<dbReference type="GO" id="GO:0016020">
    <property type="term" value="C:membrane"/>
    <property type="evidence" value="ECO:0007669"/>
    <property type="project" value="InterPro"/>
</dbReference>
<evidence type="ECO:0000256" key="6">
    <source>
        <dbReference type="ARBA" id="ARBA00022824"/>
    </source>
</evidence>
<dbReference type="EMBL" id="CP116346">
    <property type="protein sequence ID" value="WIT12078.1"/>
    <property type="molecule type" value="Genomic_DNA"/>
</dbReference>
<evidence type="ECO:0000259" key="15">
    <source>
        <dbReference type="Pfam" id="PF04116"/>
    </source>
</evidence>
<keyword evidence="11" id="KW-0443">Lipid metabolism</keyword>
<evidence type="ECO:0000256" key="12">
    <source>
        <dbReference type="ARBA" id="ARBA00023136"/>
    </source>
</evidence>
<accession>A0AA95NH12</accession>
<dbReference type="PANTHER" id="PTHR12863">
    <property type="entry name" value="FATTY ACID HYDROXYLASE"/>
    <property type="match status" value="1"/>
</dbReference>
<dbReference type="PANTHER" id="PTHR12863:SF1">
    <property type="entry name" value="FATTY ACID 2-HYDROXYLASE"/>
    <property type="match status" value="1"/>
</dbReference>
<dbReference type="GO" id="GO:0006633">
    <property type="term" value="P:fatty acid biosynthetic process"/>
    <property type="evidence" value="ECO:0007669"/>
    <property type="project" value="UniProtKB-KW"/>
</dbReference>
<evidence type="ECO:0000256" key="3">
    <source>
        <dbReference type="ARBA" id="ARBA00022516"/>
    </source>
</evidence>
<dbReference type="InterPro" id="IPR006694">
    <property type="entry name" value="Fatty_acid_hydroxylase"/>
</dbReference>
<dbReference type="AlphaFoldDB" id="A0AA95NH12"/>
<keyword evidence="12 14" id="KW-0472">Membrane</keyword>
<dbReference type="GO" id="GO:0080132">
    <property type="term" value="F:fatty acid 2-hydroxylase activity"/>
    <property type="evidence" value="ECO:0007669"/>
    <property type="project" value="InterPro"/>
</dbReference>
<evidence type="ECO:0000313" key="16">
    <source>
        <dbReference type="EMBL" id="WIT12078.1"/>
    </source>
</evidence>
<evidence type="ECO:0000256" key="5">
    <source>
        <dbReference type="ARBA" id="ARBA00022723"/>
    </source>
</evidence>
<organism evidence="16 17">
    <name type="scientific">Paucibacter sediminis</name>
    <dbReference type="NCBI Taxonomy" id="3019553"/>
    <lineage>
        <taxon>Bacteria</taxon>
        <taxon>Pseudomonadati</taxon>
        <taxon>Pseudomonadota</taxon>
        <taxon>Betaproteobacteria</taxon>
        <taxon>Burkholderiales</taxon>
        <taxon>Sphaerotilaceae</taxon>
        <taxon>Roseateles</taxon>
    </lineage>
</organism>